<comment type="caution">
    <text evidence="2">The sequence shown here is derived from an EMBL/GenBank/DDBJ whole genome shotgun (WGS) entry which is preliminary data.</text>
</comment>
<reference evidence="2 3" key="1">
    <citation type="submission" date="2019-08" db="EMBL/GenBank/DDBJ databases">
        <title>A chromosome-level genome assembly, high-density linkage maps, and genome scans reveal the genomic architecture of hybrid incompatibilities underlying speciation via character displacement in darters (Percidae: Etheostominae).</title>
        <authorList>
            <person name="Moran R.L."/>
            <person name="Catchen J.M."/>
            <person name="Fuller R.C."/>
        </authorList>
    </citation>
    <scope>NUCLEOTIDE SEQUENCE [LARGE SCALE GENOMIC DNA]</scope>
    <source>
        <strain evidence="2">EspeVRDwgs_2016</strain>
        <tissue evidence="2">Muscle</tissue>
    </source>
</reference>
<evidence type="ECO:0000313" key="3">
    <source>
        <dbReference type="Proteomes" id="UP000327493"/>
    </source>
</evidence>
<dbReference type="EMBL" id="VOFY01002121">
    <property type="protein sequence ID" value="KAA8577712.1"/>
    <property type="molecule type" value="Genomic_DNA"/>
</dbReference>
<dbReference type="AlphaFoldDB" id="A0A5J5CSC3"/>
<evidence type="ECO:0000313" key="2">
    <source>
        <dbReference type="EMBL" id="KAA8584637.1"/>
    </source>
</evidence>
<accession>A0A5J5CSC3</accession>
<dbReference type="EMBL" id="VOFY01000016">
    <property type="protein sequence ID" value="KAA8584637.1"/>
    <property type="molecule type" value="Genomic_DNA"/>
</dbReference>
<dbReference type="Proteomes" id="UP000327493">
    <property type="component" value="Chromosome 16"/>
</dbReference>
<keyword evidence="3" id="KW-1185">Reference proteome</keyword>
<gene>
    <name evidence="1" type="ORF">FQN60_005381</name>
    <name evidence="2" type="ORF">FQN60_008422</name>
</gene>
<name>A0A5J5CSC3_9PERO</name>
<evidence type="ECO:0000313" key="1">
    <source>
        <dbReference type="EMBL" id="KAA8577712.1"/>
    </source>
</evidence>
<sequence>MSPERRQAMIFLLLASSSRMWWFFKIWIMWPLQQPCCLDFVTLCA</sequence>
<proteinExistence type="predicted"/>
<protein>
    <submittedName>
        <fullName evidence="2">Uncharacterized protein</fullName>
    </submittedName>
</protein>
<organism evidence="2 3">
    <name type="scientific">Etheostoma spectabile</name>
    <name type="common">orangethroat darter</name>
    <dbReference type="NCBI Taxonomy" id="54343"/>
    <lineage>
        <taxon>Eukaryota</taxon>
        <taxon>Metazoa</taxon>
        <taxon>Chordata</taxon>
        <taxon>Craniata</taxon>
        <taxon>Vertebrata</taxon>
        <taxon>Euteleostomi</taxon>
        <taxon>Actinopterygii</taxon>
        <taxon>Neopterygii</taxon>
        <taxon>Teleostei</taxon>
        <taxon>Neoteleostei</taxon>
        <taxon>Acanthomorphata</taxon>
        <taxon>Eupercaria</taxon>
        <taxon>Perciformes</taxon>
        <taxon>Percoidei</taxon>
        <taxon>Percidae</taxon>
        <taxon>Etheostomatinae</taxon>
        <taxon>Etheostoma</taxon>
    </lineage>
</organism>